<organism evidence="2 3">
    <name type="scientific">Prauserella rugosa</name>
    <dbReference type="NCBI Taxonomy" id="43354"/>
    <lineage>
        <taxon>Bacteria</taxon>
        <taxon>Bacillati</taxon>
        <taxon>Actinomycetota</taxon>
        <taxon>Actinomycetes</taxon>
        <taxon>Pseudonocardiales</taxon>
        <taxon>Pseudonocardiaceae</taxon>
        <taxon>Prauserella</taxon>
    </lineage>
</organism>
<reference evidence="2 3" key="1">
    <citation type="submission" date="2019-07" db="EMBL/GenBank/DDBJ databases">
        <title>R&amp;d 2014.</title>
        <authorList>
            <person name="Klenk H.-P."/>
        </authorList>
    </citation>
    <scope>NUCLEOTIDE SEQUENCE [LARGE SCALE GENOMIC DNA]</scope>
    <source>
        <strain evidence="2 3">DSM 43194</strain>
    </source>
</reference>
<proteinExistence type="predicted"/>
<dbReference type="RefSeq" id="WP_036875810.1">
    <property type="nucleotide sequence ID" value="NZ_JOIJ01000003.1"/>
</dbReference>
<evidence type="ECO:0000256" key="1">
    <source>
        <dbReference type="SAM" id="MobiDB-lite"/>
    </source>
</evidence>
<dbReference type="AlphaFoldDB" id="A0A660C904"/>
<dbReference type="EMBL" id="VLJV01000001">
    <property type="protein sequence ID" value="TWH20038.1"/>
    <property type="molecule type" value="Genomic_DNA"/>
</dbReference>
<accession>A0A660C904</accession>
<evidence type="ECO:0000313" key="3">
    <source>
        <dbReference type="Proteomes" id="UP000317303"/>
    </source>
</evidence>
<keyword evidence="3" id="KW-1185">Reference proteome</keyword>
<dbReference type="OrthoDB" id="3699945at2"/>
<protein>
    <submittedName>
        <fullName evidence="2">Uncharacterized protein</fullName>
    </submittedName>
</protein>
<dbReference type="Proteomes" id="UP000317303">
    <property type="component" value="Unassembled WGS sequence"/>
</dbReference>
<name>A0A660C904_9PSEU</name>
<evidence type="ECO:0000313" key="2">
    <source>
        <dbReference type="EMBL" id="TWH20038.1"/>
    </source>
</evidence>
<feature type="region of interest" description="Disordered" evidence="1">
    <location>
        <begin position="27"/>
        <end position="61"/>
    </location>
</feature>
<comment type="caution">
    <text evidence="2">The sequence shown here is derived from an EMBL/GenBank/DDBJ whole genome shotgun (WGS) entry which is preliminary data.</text>
</comment>
<gene>
    <name evidence="2" type="ORF">JD82_01878</name>
</gene>
<sequence length="61" mass="6677">MSLLHKVARFAKSSAGRRAFYEAKRLAQDPRTRRQAKEAFEKIRSRGKGGSAGGPQPPAGH</sequence>
<feature type="compositionally biased region" description="Basic and acidic residues" evidence="1">
    <location>
        <begin position="27"/>
        <end position="44"/>
    </location>
</feature>